<gene>
    <name evidence="4" type="primary">65</name>
    <name evidence="4" type="ORF">PBI_JACE_65</name>
</gene>
<evidence type="ECO:0000256" key="2">
    <source>
        <dbReference type="PROSITE-ProRule" id="PRU00252"/>
    </source>
</evidence>
<dbReference type="InterPro" id="IPR000424">
    <property type="entry name" value="Primosome_PriB/ssb"/>
</dbReference>
<dbReference type="CDD" id="cd04496">
    <property type="entry name" value="SSB_OBF"/>
    <property type="match status" value="1"/>
</dbReference>
<name>A0A2U8UJ29_9CAUD</name>
<dbReference type="GO" id="GO:0003697">
    <property type="term" value="F:single-stranded DNA binding"/>
    <property type="evidence" value="ECO:0007669"/>
    <property type="project" value="InterPro"/>
</dbReference>
<reference evidence="4 5" key="1">
    <citation type="submission" date="2018-03" db="EMBL/GenBank/DDBJ databases">
        <authorList>
            <person name="Garlena R.A."/>
            <person name="Russell D.A."/>
            <person name="Pope W.H."/>
            <person name="Jacobs-Sera D."/>
            <person name="Hatfull G.F."/>
        </authorList>
    </citation>
    <scope>NUCLEOTIDE SEQUENCE [LARGE SCALE GENOMIC DNA]</scope>
</reference>
<accession>A0A2U8UJ29</accession>
<evidence type="ECO:0000256" key="1">
    <source>
        <dbReference type="ARBA" id="ARBA00023125"/>
    </source>
</evidence>
<dbReference type="Pfam" id="PF00436">
    <property type="entry name" value="SSB"/>
    <property type="match status" value="1"/>
</dbReference>
<feature type="region of interest" description="Disordered" evidence="3">
    <location>
        <begin position="114"/>
        <end position="152"/>
    </location>
</feature>
<feature type="compositionally biased region" description="Gly residues" evidence="3">
    <location>
        <begin position="115"/>
        <end position="129"/>
    </location>
</feature>
<sequence>MPLPMIDGTARIVGEPRLNFTPAGKACLEVTLVFNERRLDRDTQQWVDGDSWWANYAQLWGPKAEAAAEQLRDRMLVLVQGKVRTERWEDKQTGEKKSRDRLIISEIGPVIVAQGQGGGAASSRQGGGNQHASNDPWGGGQQQRGGYDEPPF</sequence>
<evidence type="ECO:0000313" key="5">
    <source>
        <dbReference type="Proteomes" id="UP000246975"/>
    </source>
</evidence>
<dbReference type="InterPro" id="IPR012340">
    <property type="entry name" value="NA-bd_OB-fold"/>
</dbReference>
<proteinExistence type="predicted"/>
<evidence type="ECO:0000256" key="3">
    <source>
        <dbReference type="SAM" id="MobiDB-lite"/>
    </source>
</evidence>
<protein>
    <submittedName>
        <fullName evidence="4">SsDNA binding protein</fullName>
    </submittedName>
</protein>
<keyword evidence="5" id="KW-1185">Reference proteome</keyword>
<dbReference type="SUPFAM" id="SSF50249">
    <property type="entry name" value="Nucleic acid-binding proteins"/>
    <property type="match status" value="1"/>
</dbReference>
<dbReference type="EMBL" id="MH153804">
    <property type="protein sequence ID" value="AWN03685.1"/>
    <property type="molecule type" value="Genomic_DNA"/>
</dbReference>
<evidence type="ECO:0000313" key="4">
    <source>
        <dbReference type="EMBL" id="AWN03685.1"/>
    </source>
</evidence>
<keyword evidence="1 2" id="KW-0238">DNA-binding</keyword>
<dbReference type="Proteomes" id="UP000246975">
    <property type="component" value="Segment"/>
</dbReference>
<dbReference type="Gene3D" id="2.40.50.140">
    <property type="entry name" value="Nucleic acid-binding proteins"/>
    <property type="match status" value="1"/>
</dbReference>
<dbReference type="NCBIfam" id="TIGR00621">
    <property type="entry name" value="ssb"/>
    <property type="match status" value="1"/>
</dbReference>
<organism evidence="4 5">
    <name type="scientific">Gordonia phage Jace</name>
    <dbReference type="NCBI Taxonomy" id="2182360"/>
    <lineage>
        <taxon>Viruses</taxon>
        <taxon>Duplodnaviria</taxon>
        <taxon>Heunggongvirae</taxon>
        <taxon>Uroviricota</taxon>
        <taxon>Caudoviricetes</taxon>
        <taxon>Jacevirus</taxon>
        <taxon>Jacevirus jace</taxon>
    </lineage>
</organism>
<dbReference type="PROSITE" id="PS50935">
    <property type="entry name" value="SSB"/>
    <property type="match status" value="1"/>
</dbReference>
<dbReference type="InterPro" id="IPR011344">
    <property type="entry name" value="ssDNA-bd"/>
</dbReference>
<dbReference type="KEGG" id="vg:54992229"/>
<dbReference type="GeneID" id="54992229"/>
<dbReference type="RefSeq" id="YP_009801711.1">
    <property type="nucleotide sequence ID" value="NC_047974.1"/>
</dbReference>
<dbReference type="GO" id="GO:0006260">
    <property type="term" value="P:DNA replication"/>
    <property type="evidence" value="ECO:0007669"/>
    <property type="project" value="InterPro"/>
</dbReference>